<proteinExistence type="predicted"/>
<dbReference type="EMBL" id="JABANM010036518">
    <property type="protein sequence ID" value="KAF4689572.1"/>
    <property type="molecule type" value="Genomic_DNA"/>
</dbReference>
<reference evidence="3 4" key="1">
    <citation type="submission" date="2020-04" db="EMBL/GenBank/DDBJ databases">
        <title>Perkinsus olseni comparative genomics.</title>
        <authorList>
            <person name="Bogema D.R."/>
        </authorList>
    </citation>
    <scope>NUCLEOTIDE SEQUENCE [LARGE SCALE GENOMIC DNA]</scope>
    <source>
        <strain evidence="1">ATCC PRA-205</strain>
        <strain evidence="2 3">ATCC PRA-207</strain>
    </source>
</reference>
<evidence type="ECO:0000313" key="1">
    <source>
        <dbReference type="EMBL" id="KAF4689572.1"/>
    </source>
</evidence>
<protein>
    <submittedName>
        <fullName evidence="1">Uncharacterized protein</fullName>
    </submittedName>
</protein>
<dbReference type="Proteomes" id="UP000553632">
    <property type="component" value="Unassembled WGS sequence"/>
</dbReference>
<dbReference type="Proteomes" id="UP000574390">
    <property type="component" value="Unassembled WGS sequence"/>
</dbReference>
<evidence type="ECO:0000313" key="2">
    <source>
        <dbReference type="EMBL" id="KAF4715210.1"/>
    </source>
</evidence>
<evidence type="ECO:0000313" key="3">
    <source>
        <dbReference type="Proteomes" id="UP000553632"/>
    </source>
</evidence>
<sequence length="159" mass="18198">INVGAGQLGCNIFTGAPLEPMAFYFKFSDKEGITSTHLVDRNRNDTYIFRKDDHEFNAVVGDVNLWWAPREFWDKVKDAGALPLGHLSEQTVKILKAVSPKHNYQYKQCLHVVGIILGDPPMGYENVAEDWILQVHRNTREKMREVLIKLRETTEGKAE</sequence>
<evidence type="ECO:0000313" key="4">
    <source>
        <dbReference type="Proteomes" id="UP000574390"/>
    </source>
</evidence>
<keyword evidence="3" id="KW-1185">Reference proteome</keyword>
<feature type="non-terminal residue" evidence="1">
    <location>
        <position position="1"/>
    </location>
</feature>
<dbReference type="AlphaFoldDB" id="A0A7J6P0B9"/>
<dbReference type="EMBL" id="JABANO010028393">
    <property type="protein sequence ID" value="KAF4715210.1"/>
    <property type="molecule type" value="Genomic_DNA"/>
</dbReference>
<comment type="caution">
    <text evidence="1">The sequence shown here is derived from an EMBL/GenBank/DDBJ whole genome shotgun (WGS) entry which is preliminary data.</text>
</comment>
<accession>A0A7J6P0B9</accession>
<name>A0A7J6P0B9_PEROL</name>
<gene>
    <name evidence="1" type="ORF">FOZ62_006611</name>
    <name evidence="2" type="ORF">FOZ63_005492</name>
</gene>
<organism evidence="1 4">
    <name type="scientific">Perkinsus olseni</name>
    <name type="common">Perkinsus atlanticus</name>
    <dbReference type="NCBI Taxonomy" id="32597"/>
    <lineage>
        <taxon>Eukaryota</taxon>
        <taxon>Sar</taxon>
        <taxon>Alveolata</taxon>
        <taxon>Perkinsozoa</taxon>
        <taxon>Perkinsea</taxon>
        <taxon>Perkinsida</taxon>
        <taxon>Perkinsidae</taxon>
        <taxon>Perkinsus</taxon>
    </lineage>
</organism>